<keyword evidence="1" id="KW-0479">Metal-binding</keyword>
<dbReference type="PANTHER" id="PTHR46983">
    <property type="entry name" value="CYSTEINE AND HISTIDINE-RICH DOMAIN-CONTAINING PROTEIN 1"/>
    <property type="match status" value="1"/>
</dbReference>
<dbReference type="AlphaFoldDB" id="A0A2J7QJ56"/>
<evidence type="ECO:0000313" key="7">
    <source>
        <dbReference type="EMBL" id="PNF28625.1"/>
    </source>
</evidence>
<keyword evidence="8" id="KW-1185">Reference proteome</keyword>
<feature type="region of interest" description="Disordered" evidence="4">
    <location>
        <begin position="69"/>
        <end position="89"/>
    </location>
</feature>
<dbReference type="Pfam" id="PF04968">
    <property type="entry name" value="CHORD"/>
    <property type="match status" value="2"/>
</dbReference>
<dbReference type="GO" id="GO:0046872">
    <property type="term" value="F:metal ion binding"/>
    <property type="evidence" value="ECO:0007669"/>
    <property type="project" value="UniProtKB-KW"/>
</dbReference>
<protein>
    <submittedName>
        <fullName evidence="7">Cysteine and histidine-rich domain-containing protein</fullName>
    </submittedName>
</protein>
<dbReference type="PROSITE" id="PS51203">
    <property type="entry name" value="CS"/>
    <property type="match status" value="1"/>
</dbReference>
<dbReference type="PROSITE" id="PS51401">
    <property type="entry name" value="CHORD"/>
    <property type="match status" value="2"/>
</dbReference>
<sequence>MPSEGNELFHCYNRGCGQKFDPNENREDSCTFHPGAPFFHDAYKGWSCCKKKCTDFTEFLNIKGCTKSFHNSEKPPEAERPPVSKSKSDEVIEYKAPQAPVFESLERPPFESPMVELQVEVSPALVQQVKSLTRPESRNPVGSKAVEIAVGTSCKNGGCKQTYDGPEHVETPCTHHPGYPVFHEGLKFWSCCQRRTTDFNSFLEQEGCVVGKHVWIKEKGADQQASCRYDWHQTSSDVVVSVFAKKYDPDSSSVQLNPIRLKVHLFFPEEQSVFNLDLELCGVVDVTRSVASMLPTKLEVKLRKGEPGSWPKLDIPRQGEVVQGSQPPSATAMEQLIPEVDAVDLSDL</sequence>
<accession>A0A2J7QJ56</accession>
<dbReference type="InterPro" id="IPR039790">
    <property type="entry name" value="CHRD1"/>
</dbReference>
<dbReference type="Gene3D" id="2.60.40.790">
    <property type="match status" value="1"/>
</dbReference>
<reference evidence="7 8" key="1">
    <citation type="submission" date="2017-12" db="EMBL/GenBank/DDBJ databases">
        <title>Hemimetabolous genomes reveal molecular basis of termite eusociality.</title>
        <authorList>
            <person name="Harrison M.C."/>
            <person name="Jongepier E."/>
            <person name="Robertson H.M."/>
            <person name="Arning N."/>
            <person name="Bitard-Feildel T."/>
            <person name="Chao H."/>
            <person name="Childers C.P."/>
            <person name="Dinh H."/>
            <person name="Doddapaneni H."/>
            <person name="Dugan S."/>
            <person name="Gowin J."/>
            <person name="Greiner C."/>
            <person name="Han Y."/>
            <person name="Hu H."/>
            <person name="Hughes D.S.T."/>
            <person name="Huylmans A.-K."/>
            <person name="Kemena C."/>
            <person name="Kremer L.P.M."/>
            <person name="Lee S.L."/>
            <person name="Lopez-Ezquerra A."/>
            <person name="Mallet L."/>
            <person name="Monroy-Kuhn J.M."/>
            <person name="Moser A."/>
            <person name="Murali S.C."/>
            <person name="Muzny D.M."/>
            <person name="Otani S."/>
            <person name="Piulachs M.-D."/>
            <person name="Poelchau M."/>
            <person name="Qu J."/>
            <person name="Schaub F."/>
            <person name="Wada-Katsumata A."/>
            <person name="Worley K.C."/>
            <person name="Xie Q."/>
            <person name="Ylla G."/>
            <person name="Poulsen M."/>
            <person name="Gibbs R.A."/>
            <person name="Schal C."/>
            <person name="Richards S."/>
            <person name="Belles X."/>
            <person name="Korb J."/>
            <person name="Bornberg-Bauer E."/>
        </authorList>
    </citation>
    <scope>NUCLEOTIDE SEQUENCE [LARGE SCALE GENOMIC DNA]</scope>
    <source>
        <tissue evidence="7">Whole body</tissue>
    </source>
</reference>
<dbReference type="SUPFAM" id="SSF49764">
    <property type="entry name" value="HSP20-like chaperones"/>
    <property type="match status" value="1"/>
</dbReference>
<dbReference type="InParanoid" id="A0A2J7QJ56"/>
<evidence type="ECO:0000256" key="1">
    <source>
        <dbReference type="ARBA" id="ARBA00022723"/>
    </source>
</evidence>
<dbReference type="Gene3D" id="4.10.1130.20">
    <property type="match status" value="2"/>
</dbReference>
<dbReference type="InterPro" id="IPR007052">
    <property type="entry name" value="CS_dom"/>
</dbReference>
<keyword evidence="3" id="KW-0862">Zinc</keyword>
<comment type="caution">
    <text evidence="7">The sequence shown here is derived from an EMBL/GenBank/DDBJ whole genome shotgun (WGS) entry which is preliminary data.</text>
</comment>
<dbReference type="EMBL" id="NEVH01013560">
    <property type="protein sequence ID" value="PNF28625.1"/>
    <property type="molecule type" value="Genomic_DNA"/>
</dbReference>
<dbReference type="InterPro" id="IPR008978">
    <property type="entry name" value="HSP20-like_chaperone"/>
</dbReference>
<organism evidence="7 8">
    <name type="scientific">Cryptotermes secundus</name>
    <dbReference type="NCBI Taxonomy" id="105785"/>
    <lineage>
        <taxon>Eukaryota</taxon>
        <taxon>Metazoa</taxon>
        <taxon>Ecdysozoa</taxon>
        <taxon>Arthropoda</taxon>
        <taxon>Hexapoda</taxon>
        <taxon>Insecta</taxon>
        <taxon>Pterygota</taxon>
        <taxon>Neoptera</taxon>
        <taxon>Polyneoptera</taxon>
        <taxon>Dictyoptera</taxon>
        <taxon>Blattodea</taxon>
        <taxon>Blattoidea</taxon>
        <taxon>Termitoidae</taxon>
        <taxon>Kalotermitidae</taxon>
        <taxon>Cryptotermitinae</taxon>
        <taxon>Cryptotermes</taxon>
    </lineage>
</organism>
<evidence type="ECO:0000313" key="8">
    <source>
        <dbReference type="Proteomes" id="UP000235965"/>
    </source>
</evidence>
<feature type="domain" description="CHORD" evidence="6">
    <location>
        <begin position="11"/>
        <end position="70"/>
    </location>
</feature>
<evidence type="ECO:0000259" key="5">
    <source>
        <dbReference type="PROSITE" id="PS51203"/>
    </source>
</evidence>
<dbReference type="STRING" id="105785.A0A2J7QJ56"/>
<dbReference type="Pfam" id="PF04969">
    <property type="entry name" value="CS"/>
    <property type="match status" value="1"/>
</dbReference>
<feature type="compositionally biased region" description="Basic and acidic residues" evidence="4">
    <location>
        <begin position="70"/>
        <end position="89"/>
    </location>
</feature>
<dbReference type="OrthoDB" id="10261079at2759"/>
<evidence type="ECO:0000256" key="4">
    <source>
        <dbReference type="SAM" id="MobiDB-lite"/>
    </source>
</evidence>
<feature type="domain" description="CS" evidence="5">
    <location>
        <begin position="224"/>
        <end position="314"/>
    </location>
</feature>
<evidence type="ECO:0000256" key="2">
    <source>
        <dbReference type="ARBA" id="ARBA00022737"/>
    </source>
</evidence>
<dbReference type="FunCoup" id="A0A2J7QJ56">
    <property type="interactions" value="2113"/>
</dbReference>
<gene>
    <name evidence="7" type="primary">CHORD_1</name>
    <name evidence="7" type="ORF">B7P43_G09391</name>
</gene>
<proteinExistence type="predicted"/>
<evidence type="ECO:0000256" key="3">
    <source>
        <dbReference type="ARBA" id="ARBA00022833"/>
    </source>
</evidence>
<name>A0A2J7QJ56_9NEOP</name>
<dbReference type="CDD" id="cd06488">
    <property type="entry name" value="p23_melusin_like"/>
    <property type="match status" value="1"/>
</dbReference>
<dbReference type="Proteomes" id="UP000235965">
    <property type="component" value="Unassembled WGS sequence"/>
</dbReference>
<dbReference type="InterPro" id="IPR007051">
    <property type="entry name" value="CHORD_dom"/>
</dbReference>
<keyword evidence="2" id="KW-0677">Repeat</keyword>
<evidence type="ECO:0000259" key="6">
    <source>
        <dbReference type="PROSITE" id="PS51401"/>
    </source>
</evidence>
<feature type="domain" description="CHORD" evidence="6">
    <location>
        <begin position="154"/>
        <end position="213"/>
    </location>
</feature>
<dbReference type="PANTHER" id="PTHR46983:SF3">
    <property type="entry name" value="CHPADIPLOID STATE MAINTENANCE PROTEIN CHPA"/>
    <property type="match status" value="1"/>
</dbReference>